<keyword evidence="3" id="KW-1185">Reference proteome</keyword>
<dbReference type="AlphaFoldDB" id="R4KCL1"/>
<feature type="domain" description="N-acetyltransferase" evidence="1">
    <location>
        <begin position="1"/>
        <end position="152"/>
    </location>
</feature>
<accession>R4KCL1</accession>
<evidence type="ECO:0000259" key="1">
    <source>
        <dbReference type="PROSITE" id="PS51186"/>
    </source>
</evidence>
<dbReference type="Proteomes" id="UP000013520">
    <property type="component" value="Chromosome"/>
</dbReference>
<dbReference type="CDD" id="cd04301">
    <property type="entry name" value="NAT_SF"/>
    <property type="match status" value="1"/>
</dbReference>
<evidence type="ECO:0000313" key="3">
    <source>
        <dbReference type="Proteomes" id="UP000013520"/>
    </source>
</evidence>
<dbReference type="HOGENOM" id="CLU_1719384_0_0_9"/>
<dbReference type="STRING" id="767817.Desgi_1419"/>
<dbReference type="SUPFAM" id="SSF55729">
    <property type="entry name" value="Acyl-CoA N-acyltransferases (Nat)"/>
    <property type="match status" value="1"/>
</dbReference>
<dbReference type="InterPro" id="IPR016181">
    <property type="entry name" value="Acyl_CoA_acyltransferase"/>
</dbReference>
<organism evidence="2 3">
    <name type="scientific">Desulfoscipio gibsoniae DSM 7213</name>
    <dbReference type="NCBI Taxonomy" id="767817"/>
    <lineage>
        <taxon>Bacteria</taxon>
        <taxon>Bacillati</taxon>
        <taxon>Bacillota</taxon>
        <taxon>Clostridia</taxon>
        <taxon>Eubacteriales</taxon>
        <taxon>Desulfallaceae</taxon>
        <taxon>Desulfoscipio</taxon>
    </lineage>
</organism>
<dbReference type="eggNOG" id="COG0456">
    <property type="taxonomic scope" value="Bacteria"/>
</dbReference>
<dbReference type="OrthoDB" id="9800797at2"/>
<dbReference type="KEGG" id="dgi:Desgi_1419"/>
<evidence type="ECO:0000313" key="2">
    <source>
        <dbReference type="EMBL" id="AGL00918.1"/>
    </source>
</evidence>
<keyword evidence="2" id="KW-0808">Transferase</keyword>
<reference evidence="2 3" key="1">
    <citation type="submission" date="2012-01" db="EMBL/GenBank/DDBJ databases">
        <title>Complete sequence of Desulfotomaculum gibsoniae DSM 7213.</title>
        <authorList>
            <consortium name="US DOE Joint Genome Institute"/>
            <person name="Lucas S."/>
            <person name="Han J."/>
            <person name="Lapidus A."/>
            <person name="Cheng J.-F."/>
            <person name="Goodwin L."/>
            <person name="Pitluck S."/>
            <person name="Peters L."/>
            <person name="Ovchinnikova G."/>
            <person name="Teshima H."/>
            <person name="Detter J.C."/>
            <person name="Han C."/>
            <person name="Tapia R."/>
            <person name="Land M."/>
            <person name="Hauser L."/>
            <person name="Kyrpides N."/>
            <person name="Ivanova N."/>
            <person name="Pagani I."/>
            <person name="Parshina S."/>
            <person name="Plugge C."/>
            <person name="Muyzer G."/>
            <person name="Kuever J."/>
            <person name="Ivanova A."/>
            <person name="Nazina T."/>
            <person name="Klenk H.-P."/>
            <person name="Brambilla E."/>
            <person name="Spring S."/>
            <person name="Stams A.F."/>
            <person name="Woyke T."/>
        </authorList>
    </citation>
    <scope>NUCLEOTIDE SEQUENCE [LARGE SCALE GENOMIC DNA]</scope>
    <source>
        <strain evidence="2 3">DSM 7213</strain>
    </source>
</reference>
<name>R4KCL1_9FIRM</name>
<sequence length="152" mass="17870">MDQYITHYLNSFLKDLIVIVENIIKDKTKKQIISSDTDHIAIFISNSLSDNHDNEFIIDLELNLSAKTAVLFHLALPKENRNQGYGSLIVNEIEKKLNALGIQYVSLPAEHHSTDFWLKLGYQFKFLYEKEFYRKNIDRHYPSVAYELEKYL</sequence>
<proteinExistence type="predicted"/>
<gene>
    <name evidence="2" type="ORF">Desgi_1419</name>
</gene>
<dbReference type="InterPro" id="IPR000182">
    <property type="entry name" value="GNAT_dom"/>
</dbReference>
<dbReference type="EMBL" id="CP003273">
    <property type="protein sequence ID" value="AGL00918.1"/>
    <property type="molecule type" value="Genomic_DNA"/>
</dbReference>
<dbReference type="GO" id="GO:0016747">
    <property type="term" value="F:acyltransferase activity, transferring groups other than amino-acyl groups"/>
    <property type="evidence" value="ECO:0007669"/>
    <property type="project" value="InterPro"/>
</dbReference>
<dbReference type="PROSITE" id="PS51186">
    <property type="entry name" value="GNAT"/>
    <property type="match status" value="1"/>
</dbReference>
<dbReference type="RefSeq" id="WP_006522706.1">
    <property type="nucleotide sequence ID" value="NC_021184.1"/>
</dbReference>
<dbReference type="Gene3D" id="3.40.630.30">
    <property type="match status" value="1"/>
</dbReference>
<protein>
    <submittedName>
        <fullName evidence="2">Acetyltransferase (GNAT) family protein</fullName>
    </submittedName>
</protein>
<dbReference type="Pfam" id="PF00583">
    <property type="entry name" value="Acetyltransf_1"/>
    <property type="match status" value="1"/>
</dbReference>